<feature type="region of interest" description="Disordered" evidence="1">
    <location>
        <begin position="1"/>
        <end position="108"/>
    </location>
</feature>
<feature type="compositionally biased region" description="Basic and acidic residues" evidence="1">
    <location>
        <begin position="75"/>
        <end position="93"/>
    </location>
</feature>
<comment type="caution">
    <text evidence="2">The sequence shown here is derived from an EMBL/GenBank/DDBJ whole genome shotgun (WGS) entry which is preliminary data.</text>
</comment>
<feature type="compositionally biased region" description="Gly residues" evidence="1">
    <location>
        <begin position="8"/>
        <end position="19"/>
    </location>
</feature>
<dbReference type="AlphaFoldDB" id="A0AAN8EFC4"/>
<sequence length="108" mass="11294">MSQNQPPKGGGANPAGGGKPNNQTKPRNTSGPNTLTANRFPASSPQRQSTQPGHSKHAATSSTPPSFNEAGIEAWEARLRADIDAVKAGKDPDLLYGTPEPEPEPEPE</sequence>
<accession>A0AAN8EFC4</accession>
<evidence type="ECO:0000256" key="1">
    <source>
        <dbReference type="SAM" id="MobiDB-lite"/>
    </source>
</evidence>
<protein>
    <submittedName>
        <fullName evidence="2">Uncharacterized protein</fullName>
    </submittedName>
</protein>
<name>A0AAN8EFC4_9EURO</name>
<evidence type="ECO:0000313" key="2">
    <source>
        <dbReference type="EMBL" id="KAK5954288.1"/>
    </source>
</evidence>
<dbReference type="Proteomes" id="UP001316803">
    <property type="component" value="Unassembled WGS sequence"/>
</dbReference>
<feature type="compositionally biased region" description="Polar residues" evidence="1">
    <location>
        <begin position="23"/>
        <end position="66"/>
    </location>
</feature>
<dbReference type="EMBL" id="JAKLMC020000009">
    <property type="protein sequence ID" value="KAK5954288.1"/>
    <property type="molecule type" value="Genomic_DNA"/>
</dbReference>
<organism evidence="2 3">
    <name type="scientific">Knufia fluminis</name>
    <dbReference type="NCBI Taxonomy" id="191047"/>
    <lineage>
        <taxon>Eukaryota</taxon>
        <taxon>Fungi</taxon>
        <taxon>Dikarya</taxon>
        <taxon>Ascomycota</taxon>
        <taxon>Pezizomycotina</taxon>
        <taxon>Eurotiomycetes</taxon>
        <taxon>Chaetothyriomycetidae</taxon>
        <taxon>Chaetothyriales</taxon>
        <taxon>Trichomeriaceae</taxon>
        <taxon>Knufia</taxon>
    </lineage>
</organism>
<reference evidence="2 3" key="1">
    <citation type="submission" date="2022-12" db="EMBL/GenBank/DDBJ databases">
        <title>Genomic features and morphological characterization of a novel Knufia sp. strain isolated from spacecraft assembly facility.</title>
        <authorList>
            <person name="Teixeira M."/>
            <person name="Chander A.M."/>
            <person name="Stajich J.E."/>
            <person name="Venkateswaran K."/>
        </authorList>
    </citation>
    <scope>NUCLEOTIDE SEQUENCE [LARGE SCALE GENOMIC DNA]</scope>
    <source>
        <strain evidence="2 3">FJI-L2-BK-P2</strain>
    </source>
</reference>
<gene>
    <name evidence="2" type="ORF">OHC33_004861</name>
</gene>
<proteinExistence type="predicted"/>
<keyword evidence="3" id="KW-1185">Reference proteome</keyword>
<evidence type="ECO:0000313" key="3">
    <source>
        <dbReference type="Proteomes" id="UP001316803"/>
    </source>
</evidence>